<evidence type="ECO:0000313" key="1">
    <source>
        <dbReference type="EMBL" id="KZT67539.1"/>
    </source>
</evidence>
<sequence>MAGREMMTRLRVEAARGGEGDRKVREARQECIYAGLVRSKGRRDRGSVGQSDFDKRVWHCDQLKIPLVLPGATVLALCLAFSGQSAPITEELSAHNGRGRPGMDFRRASLGRIGPFRGGLAEKWFVPGFSRP</sequence>
<organism evidence="1 2">
    <name type="scientific">Daedalea quercina L-15889</name>
    <dbReference type="NCBI Taxonomy" id="1314783"/>
    <lineage>
        <taxon>Eukaryota</taxon>
        <taxon>Fungi</taxon>
        <taxon>Dikarya</taxon>
        <taxon>Basidiomycota</taxon>
        <taxon>Agaricomycotina</taxon>
        <taxon>Agaricomycetes</taxon>
        <taxon>Polyporales</taxon>
        <taxon>Fomitopsis</taxon>
    </lineage>
</organism>
<dbReference type="EMBL" id="KV429075">
    <property type="protein sequence ID" value="KZT67539.1"/>
    <property type="molecule type" value="Genomic_DNA"/>
</dbReference>
<accession>A0A165NYN2</accession>
<dbReference type="AlphaFoldDB" id="A0A165NYN2"/>
<reference evidence="1 2" key="1">
    <citation type="journal article" date="2016" name="Mol. Biol. Evol.">
        <title>Comparative Genomics of Early-Diverging Mushroom-Forming Fungi Provides Insights into the Origins of Lignocellulose Decay Capabilities.</title>
        <authorList>
            <person name="Nagy L.G."/>
            <person name="Riley R."/>
            <person name="Tritt A."/>
            <person name="Adam C."/>
            <person name="Daum C."/>
            <person name="Floudas D."/>
            <person name="Sun H."/>
            <person name="Yadav J.S."/>
            <person name="Pangilinan J."/>
            <person name="Larsson K.H."/>
            <person name="Matsuura K."/>
            <person name="Barry K."/>
            <person name="Labutti K."/>
            <person name="Kuo R."/>
            <person name="Ohm R.A."/>
            <person name="Bhattacharya S.S."/>
            <person name="Shirouzu T."/>
            <person name="Yoshinaga Y."/>
            <person name="Martin F.M."/>
            <person name="Grigoriev I.V."/>
            <person name="Hibbett D.S."/>
        </authorList>
    </citation>
    <scope>NUCLEOTIDE SEQUENCE [LARGE SCALE GENOMIC DNA]</scope>
    <source>
        <strain evidence="1 2">L-15889</strain>
    </source>
</reference>
<evidence type="ECO:0000313" key="2">
    <source>
        <dbReference type="Proteomes" id="UP000076727"/>
    </source>
</evidence>
<name>A0A165NYN2_9APHY</name>
<dbReference type="Proteomes" id="UP000076727">
    <property type="component" value="Unassembled WGS sequence"/>
</dbReference>
<keyword evidence="2" id="KW-1185">Reference proteome</keyword>
<gene>
    <name evidence="1" type="ORF">DAEQUDRAFT_388295</name>
</gene>
<protein>
    <submittedName>
        <fullName evidence="1">Uncharacterized protein</fullName>
    </submittedName>
</protein>
<proteinExistence type="predicted"/>